<protein>
    <submittedName>
        <fullName evidence="2">Uncharacterized protein</fullName>
    </submittedName>
</protein>
<evidence type="ECO:0000313" key="3">
    <source>
        <dbReference type="Proteomes" id="UP000015241"/>
    </source>
</evidence>
<reference evidence="2 3" key="1">
    <citation type="journal article" date="2012" name="Science">
        <title>The Paleozoic origin of enzymatic lignin decomposition reconstructed from 31 fungal genomes.</title>
        <authorList>
            <person name="Floudas D."/>
            <person name="Binder M."/>
            <person name="Riley R."/>
            <person name="Barry K."/>
            <person name="Blanchette R.A."/>
            <person name="Henrissat B."/>
            <person name="Martinez A.T."/>
            <person name="Otillar R."/>
            <person name="Spatafora J.W."/>
            <person name="Yadav J.S."/>
            <person name="Aerts A."/>
            <person name="Benoit I."/>
            <person name="Boyd A."/>
            <person name="Carlson A."/>
            <person name="Copeland A."/>
            <person name="Coutinho P.M."/>
            <person name="de Vries R.P."/>
            <person name="Ferreira P."/>
            <person name="Findley K."/>
            <person name="Foster B."/>
            <person name="Gaskell J."/>
            <person name="Glotzer D."/>
            <person name="Gorecki P."/>
            <person name="Heitman J."/>
            <person name="Hesse C."/>
            <person name="Hori C."/>
            <person name="Igarashi K."/>
            <person name="Jurgens J.A."/>
            <person name="Kallen N."/>
            <person name="Kersten P."/>
            <person name="Kohler A."/>
            <person name="Kuees U."/>
            <person name="Kumar T.K.A."/>
            <person name="Kuo A."/>
            <person name="LaButti K."/>
            <person name="Larrondo L.F."/>
            <person name="Lindquist E."/>
            <person name="Ling A."/>
            <person name="Lombard V."/>
            <person name="Lucas S."/>
            <person name="Lundell T."/>
            <person name="Martin R."/>
            <person name="McLaughlin D.J."/>
            <person name="Morgenstern I."/>
            <person name="Morin E."/>
            <person name="Murat C."/>
            <person name="Nagy L.G."/>
            <person name="Nolan M."/>
            <person name="Ohm R.A."/>
            <person name="Patyshakuliyeva A."/>
            <person name="Rokas A."/>
            <person name="Ruiz-Duenas F.J."/>
            <person name="Sabat G."/>
            <person name="Salamov A."/>
            <person name="Samejima M."/>
            <person name="Schmutz J."/>
            <person name="Slot J.C."/>
            <person name="St John F."/>
            <person name="Stenlid J."/>
            <person name="Sun H."/>
            <person name="Sun S."/>
            <person name="Syed K."/>
            <person name="Tsang A."/>
            <person name="Wiebenga A."/>
            <person name="Young D."/>
            <person name="Pisabarro A."/>
            <person name="Eastwood D.C."/>
            <person name="Martin F."/>
            <person name="Cullen D."/>
            <person name="Grigoriev I.V."/>
            <person name="Hibbett D.S."/>
        </authorList>
    </citation>
    <scope>NUCLEOTIDE SEQUENCE</scope>
    <source>
        <strain evidence="3">FP-58527</strain>
    </source>
</reference>
<accession>S8EZ99</accession>
<feature type="compositionally biased region" description="Low complexity" evidence="1">
    <location>
        <begin position="38"/>
        <end position="62"/>
    </location>
</feature>
<dbReference type="EMBL" id="KE504221">
    <property type="protein sequence ID" value="EPS94860.1"/>
    <property type="molecule type" value="Genomic_DNA"/>
</dbReference>
<sequence length="298" mass="34028">MAPSSTRAPELRAHMRKMGRILTQAMFFMKKEDHDTTTDTSSESASRVSASSEEDASSQTSEPGSDGEETSESRESGPDEEDAKSESETSKTATSSSTGRHQESHTDTQSVQVTTEMKRHGDASRYPDFVGRLSFRDVHRRILFIVEVKRLPNAFVYALGPKPDMQDPRNEALNNIFYLTRRQIAEQVQLAFARYPDEQEIRALCIVGLFFDVLIYKRRTTPAFDEYSDRDPEDYHLKLKGPDHIFNQRFTGYNPVFLREWRSAAMVKVKEIKKLVKDSVKGTMVANPMIQYELISDH</sequence>
<proteinExistence type="predicted"/>
<evidence type="ECO:0000256" key="1">
    <source>
        <dbReference type="SAM" id="MobiDB-lite"/>
    </source>
</evidence>
<dbReference type="OrthoDB" id="2810366at2759"/>
<name>S8EZ99_FOMSC</name>
<dbReference type="InParanoid" id="S8EZ99"/>
<evidence type="ECO:0000313" key="2">
    <source>
        <dbReference type="EMBL" id="EPS94860.1"/>
    </source>
</evidence>
<gene>
    <name evidence="2" type="ORF">FOMPIDRAFT_1019792</name>
</gene>
<dbReference type="Proteomes" id="UP000015241">
    <property type="component" value="Unassembled WGS sequence"/>
</dbReference>
<feature type="region of interest" description="Disordered" evidence="1">
    <location>
        <begin position="26"/>
        <end position="123"/>
    </location>
</feature>
<organism evidence="2 3">
    <name type="scientific">Fomitopsis schrenkii</name>
    <name type="common">Brown rot fungus</name>
    <dbReference type="NCBI Taxonomy" id="2126942"/>
    <lineage>
        <taxon>Eukaryota</taxon>
        <taxon>Fungi</taxon>
        <taxon>Dikarya</taxon>
        <taxon>Basidiomycota</taxon>
        <taxon>Agaricomycotina</taxon>
        <taxon>Agaricomycetes</taxon>
        <taxon>Polyporales</taxon>
        <taxon>Fomitopsis</taxon>
    </lineage>
</organism>
<dbReference type="HOGENOM" id="CLU_933945_0_0_1"/>
<keyword evidence="3" id="KW-1185">Reference proteome</keyword>
<dbReference type="AlphaFoldDB" id="S8EZ99"/>